<feature type="domain" description="C2H2-type" evidence="2">
    <location>
        <begin position="246"/>
        <end position="273"/>
    </location>
</feature>
<protein>
    <recommendedName>
        <fullName evidence="2">C2H2-type domain-containing protein</fullName>
    </recommendedName>
</protein>
<dbReference type="PROSITE" id="PS00028">
    <property type="entry name" value="ZINC_FINGER_C2H2_1"/>
    <property type="match status" value="1"/>
</dbReference>
<dbReference type="GO" id="GO:0005634">
    <property type="term" value="C:nucleus"/>
    <property type="evidence" value="ECO:0000318"/>
    <property type="project" value="GO_Central"/>
</dbReference>
<keyword evidence="1" id="KW-0863">Zinc-finger</keyword>
<keyword evidence="1" id="KW-0862">Zinc</keyword>
<evidence type="ECO:0000313" key="4">
    <source>
        <dbReference type="Proteomes" id="UP000011116"/>
    </source>
</evidence>
<dbReference type="SUPFAM" id="SSF57667">
    <property type="entry name" value="beta-beta-alpha zinc fingers"/>
    <property type="match status" value="1"/>
</dbReference>
<dbReference type="Proteomes" id="UP000011116">
    <property type="component" value="Chromosome 2H"/>
</dbReference>
<dbReference type="Gramene" id="HORVU.MOREX.r3.2HG0172420.1">
    <property type="protein sequence ID" value="HORVU.MOREX.r3.2HG0172420.1"/>
    <property type="gene ID" value="HORVU.MOREX.r3.2HG0172420"/>
</dbReference>
<dbReference type="InterPro" id="IPR036236">
    <property type="entry name" value="Znf_C2H2_sf"/>
</dbReference>
<sequence length="277" mass="30266">MDPNISYPNKLKSSESDAYISPLHEVLRGTIAMPVSNDTLSFESLPLDLPSAVNSSPAIDAPPEGAMISVNDSSMMPHQMNVGLAPLPPQLSDTISNPLSMVNTITSQYYNEEIHQDGYEMVWHEDILSNPLSNYVDSYHHMNTSSMESPSFTSSLRADPNSIVYTHLNTTRALEDGSISEMPTRNGFENMQNGRLRYDASYGAPAPISPLMMSSHVQTEDKTPPVGPNGIFDSAILHDSTTSGKYTCKICGRTFITSQAYGGHMSSHAKAKKHLHS</sequence>
<keyword evidence="4" id="KW-1185">Reference proteome</keyword>
<dbReference type="RefSeq" id="XP_044970154.1">
    <property type="nucleotide sequence ID" value="XM_045114219.1"/>
</dbReference>
<dbReference type="PROSITE" id="PS50157">
    <property type="entry name" value="ZINC_FINGER_C2H2_2"/>
    <property type="match status" value="1"/>
</dbReference>
<dbReference type="GO" id="GO:0006355">
    <property type="term" value="P:regulation of DNA-templated transcription"/>
    <property type="evidence" value="ECO:0000318"/>
    <property type="project" value="GO_Central"/>
</dbReference>
<organism evidence="3 4">
    <name type="scientific">Hordeum vulgare subsp. vulgare</name>
    <name type="common">Domesticated barley</name>
    <dbReference type="NCBI Taxonomy" id="112509"/>
    <lineage>
        <taxon>Eukaryota</taxon>
        <taxon>Viridiplantae</taxon>
        <taxon>Streptophyta</taxon>
        <taxon>Embryophyta</taxon>
        <taxon>Tracheophyta</taxon>
        <taxon>Spermatophyta</taxon>
        <taxon>Magnoliopsida</taxon>
        <taxon>Liliopsida</taxon>
        <taxon>Poales</taxon>
        <taxon>Poaceae</taxon>
        <taxon>BOP clade</taxon>
        <taxon>Pooideae</taxon>
        <taxon>Triticodae</taxon>
        <taxon>Triticeae</taxon>
        <taxon>Hordeinae</taxon>
        <taxon>Hordeum</taxon>
    </lineage>
</organism>
<dbReference type="Gramene" id="HORVU.MOREX.r2.2HG0142480.1">
    <property type="protein sequence ID" value="HORVU.MOREX.r2.2HG0142480.1"/>
    <property type="gene ID" value="HORVU.MOREX.r2.2HG0142480"/>
</dbReference>
<dbReference type="KEGG" id="hvg:123430353"/>
<dbReference type="SMART" id="SM00355">
    <property type="entry name" value="ZnF_C2H2"/>
    <property type="match status" value="1"/>
</dbReference>
<dbReference type="EnsemblPlants" id="HORVU.MOREX.r3.2HG0172420.1">
    <property type="protein sequence ID" value="HORVU.MOREX.r3.2HG0172420.1"/>
    <property type="gene ID" value="HORVU.MOREX.r3.2HG0172420"/>
</dbReference>
<dbReference type="AlphaFoldDB" id="A0A8I7B6M5"/>
<dbReference type="GO" id="GO:0008270">
    <property type="term" value="F:zinc ion binding"/>
    <property type="evidence" value="ECO:0007669"/>
    <property type="project" value="UniProtKB-KW"/>
</dbReference>
<dbReference type="GeneID" id="123430353"/>
<keyword evidence="1" id="KW-0479">Metal-binding</keyword>
<name>A0A8I7B6M5_HORVV</name>
<reference evidence="4" key="1">
    <citation type="journal article" date="2012" name="Nature">
        <title>A physical, genetic and functional sequence assembly of the barley genome.</title>
        <authorList>
            <consortium name="The International Barley Genome Sequencing Consortium"/>
            <person name="Mayer K.F."/>
            <person name="Waugh R."/>
            <person name="Brown J.W."/>
            <person name="Schulman A."/>
            <person name="Langridge P."/>
            <person name="Platzer M."/>
            <person name="Fincher G.B."/>
            <person name="Muehlbauer G.J."/>
            <person name="Sato K."/>
            <person name="Close T.J."/>
            <person name="Wise R.P."/>
            <person name="Stein N."/>
        </authorList>
    </citation>
    <scope>NUCLEOTIDE SEQUENCE [LARGE SCALE GENOMIC DNA]</scope>
    <source>
        <strain evidence="4">cv. Morex</strain>
    </source>
</reference>
<dbReference type="InterPro" id="IPR013087">
    <property type="entry name" value="Znf_C2H2_type"/>
</dbReference>
<evidence type="ECO:0000313" key="3">
    <source>
        <dbReference type="EnsemblPlants" id="HORVU.MOREX.r3.2HG0172420.1"/>
    </source>
</evidence>
<dbReference type="GO" id="GO:0003700">
    <property type="term" value="F:DNA-binding transcription factor activity"/>
    <property type="evidence" value="ECO:0000318"/>
    <property type="project" value="GO_Central"/>
</dbReference>
<dbReference type="GO" id="GO:0000976">
    <property type="term" value="F:transcription cis-regulatory region binding"/>
    <property type="evidence" value="ECO:0000318"/>
    <property type="project" value="GO_Central"/>
</dbReference>
<reference evidence="3" key="3">
    <citation type="submission" date="2022-01" db="UniProtKB">
        <authorList>
            <consortium name="EnsemblPlants"/>
        </authorList>
    </citation>
    <scope>IDENTIFICATION</scope>
    <source>
        <strain evidence="3">subsp. vulgare</strain>
    </source>
</reference>
<accession>A0A8I7B6M5</accession>
<evidence type="ECO:0000259" key="2">
    <source>
        <dbReference type="PROSITE" id="PS50157"/>
    </source>
</evidence>
<gene>
    <name evidence="3" type="primary">LOC123430353</name>
</gene>
<reference evidence="3" key="2">
    <citation type="submission" date="2020-10" db="EMBL/GenBank/DDBJ databases">
        <authorList>
            <person name="Scholz U."/>
            <person name="Mascher M."/>
            <person name="Fiebig A."/>
        </authorList>
    </citation>
    <scope>NUCLEOTIDE SEQUENCE [LARGE SCALE GENOMIC DNA]</scope>
    <source>
        <strain evidence="3">cv. Morex</strain>
    </source>
</reference>
<evidence type="ECO:0000256" key="1">
    <source>
        <dbReference type="PROSITE-ProRule" id="PRU00042"/>
    </source>
</evidence>
<proteinExistence type="predicted"/>
<dbReference type="OrthoDB" id="592185at2759"/>